<dbReference type="InterPro" id="IPR036259">
    <property type="entry name" value="MFS_trans_sf"/>
</dbReference>
<gene>
    <name evidence="9" type="ORF">LSG31_02420</name>
</gene>
<keyword evidence="10" id="KW-1185">Reference proteome</keyword>
<reference evidence="9" key="1">
    <citation type="submission" date="2021-12" db="EMBL/GenBank/DDBJ databases">
        <title>Alicyclobacillaceae gen. nov., sp. nov., isolated from chalcocite enrichment system.</title>
        <authorList>
            <person name="Jiang Z."/>
        </authorList>
    </citation>
    <scope>NUCLEOTIDE SEQUENCE</scope>
    <source>
        <strain evidence="9">MYW30-H2</strain>
    </source>
</reference>
<feature type="transmembrane region" description="Helical" evidence="7">
    <location>
        <begin position="335"/>
        <end position="356"/>
    </location>
</feature>
<dbReference type="RefSeq" id="WP_347437828.1">
    <property type="nucleotide sequence ID" value="NZ_CP089291.1"/>
</dbReference>
<evidence type="ECO:0000256" key="7">
    <source>
        <dbReference type="SAM" id="Phobius"/>
    </source>
</evidence>
<dbReference type="InterPro" id="IPR001958">
    <property type="entry name" value="Tet-R_TetA/multi-R_MdtG-like"/>
</dbReference>
<evidence type="ECO:0000259" key="8">
    <source>
        <dbReference type="PROSITE" id="PS50850"/>
    </source>
</evidence>
<dbReference type="Pfam" id="PF07690">
    <property type="entry name" value="MFS_1"/>
    <property type="match status" value="1"/>
</dbReference>
<organism evidence="9 10">
    <name type="scientific">Fodinisporobacter ferrooxydans</name>
    <dbReference type="NCBI Taxonomy" id="2901836"/>
    <lineage>
        <taxon>Bacteria</taxon>
        <taxon>Bacillati</taxon>
        <taxon>Bacillota</taxon>
        <taxon>Bacilli</taxon>
        <taxon>Bacillales</taxon>
        <taxon>Alicyclobacillaceae</taxon>
        <taxon>Fodinisporobacter</taxon>
    </lineage>
</organism>
<dbReference type="InterPro" id="IPR011701">
    <property type="entry name" value="MFS"/>
</dbReference>
<feature type="transmembrane region" description="Helical" evidence="7">
    <location>
        <begin position="208"/>
        <end position="231"/>
    </location>
</feature>
<dbReference type="CDD" id="cd17490">
    <property type="entry name" value="MFS_YxlH_like"/>
    <property type="match status" value="1"/>
</dbReference>
<dbReference type="Proteomes" id="UP000830167">
    <property type="component" value="Chromosome"/>
</dbReference>
<feature type="transmembrane region" description="Helical" evidence="7">
    <location>
        <begin position="46"/>
        <end position="65"/>
    </location>
</feature>
<proteinExistence type="predicted"/>
<dbReference type="Gene3D" id="1.20.1250.20">
    <property type="entry name" value="MFS general substrate transporter like domains"/>
    <property type="match status" value="2"/>
</dbReference>
<keyword evidence="6 7" id="KW-0472">Membrane</keyword>
<keyword evidence="4 7" id="KW-0812">Transmembrane</keyword>
<feature type="transmembrane region" description="Helical" evidence="7">
    <location>
        <begin position="243"/>
        <end position="264"/>
    </location>
</feature>
<feature type="transmembrane region" description="Helical" evidence="7">
    <location>
        <begin position="276"/>
        <end position="299"/>
    </location>
</feature>
<dbReference type="SUPFAM" id="SSF103473">
    <property type="entry name" value="MFS general substrate transporter"/>
    <property type="match status" value="1"/>
</dbReference>
<keyword evidence="5 7" id="KW-1133">Transmembrane helix</keyword>
<feature type="transmembrane region" description="Helical" evidence="7">
    <location>
        <begin position="163"/>
        <end position="185"/>
    </location>
</feature>
<evidence type="ECO:0000256" key="6">
    <source>
        <dbReference type="ARBA" id="ARBA00023136"/>
    </source>
</evidence>
<evidence type="ECO:0000313" key="10">
    <source>
        <dbReference type="Proteomes" id="UP000830167"/>
    </source>
</evidence>
<dbReference type="InterPro" id="IPR020846">
    <property type="entry name" value="MFS_dom"/>
</dbReference>
<evidence type="ECO:0000256" key="1">
    <source>
        <dbReference type="ARBA" id="ARBA00004651"/>
    </source>
</evidence>
<evidence type="ECO:0000256" key="3">
    <source>
        <dbReference type="ARBA" id="ARBA00022475"/>
    </source>
</evidence>
<feature type="transmembrane region" description="Helical" evidence="7">
    <location>
        <begin position="362"/>
        <end position="380"/>
    </location>
</feature>
<dbReference type="PRINTS" id="PR01035">
    <property type="entry name" value="TCRTETA"/>
</dbReference>
<keyword evidence="3" id="KW-1003">Cell membrane</keyword>
<keyword evidence="2" id="KW-0813">Transport</keyword>
<evidence type="ECO:0000313" key="9">
    <source>
        <dbReference type="EMBL" id="UOF91135.1"/>
    </source>
</evidence>
<feature type="transmembrane region" description="Helical" evidence="7">
    <location>
        <begin position="135"/>
        <end position="157"/>
    </location>
</feature>
<name>A0ABY4CKU5_9BACL</name>
<evidence type="ECO:0000256" key="2">
    <source>
        <dbReference type="ARBA" id="ARBA00022448"/>
    </source>
</evidence>
<dbReference type="InterPro" id="IPR050189">
    <property type="entry name" value="MFS_Efflux_Transporters"/>
</dbReference>
<dbReference type="PROSITE" id="PS50850">
    <property type="entry name" value="MFS"/>
    <property type="match status" value="1"/>
</dbReference>
<sequence length="399" mass="43388">MLQNQAKNQYRIPLFCIVTMLYWFSMYTYVPILTPYVEQLGASHEMAGIIVGSYGFTQMLLRIPVGILSDKMHKRRLFISIGILFAFFSGVGLWLTKDVSWILLFRSLAGVAAATWVDFTILFTSYYKHEEATKAIGTISFYNSIAQMSAMFLGSWMADKISWSAPFALGAAVGLAGFAASFFLIDKYEDNGKKISVKELLVVIKDRTLITVSILAILSQVLTFATVFGFTPVFADHLGVSKFGMGLLTVFSSLPTAIASLVGGGYFSKRFGEKKVVFWGFVLTGVFTITIPFTTSFWLLIVTQALAGFGRGFSFPILMGLSIKDMPAEKRTTAMGFFQAIYGLGMFAGPVLMGVIGDILTLKQGFIVLGIIGCLTAVLAQMTIRSNGQSAGVSAGATG</sequence>
<evidence type="ECO:0000256" key="4">
    <source>
        <dbReference type="ARBA" id="ARBA00022692"/>
    </source>
</evidence>
<feature type="transmembrane region" description="Helical" evidence="7">
    <location>
        <begin position="12"/>
        <end position="34"/>
    </location>
</feature>
<dbReference type="PANTHER" id="PTHR43124">
    <property type="entry name" value="PURINE EFFLUX PUMP PBUE"/>
    <property type="match status" value="1"/>
</dbReference>
<feature type="domain" description="Major facilitator superfamily (MFS) profile" evidence="8">
    <location>
        <begin position="11"/>
        <end position="388"/>
    </location>
</feature>
<evidence type="ECO:0000256" key="5">
    <source>
        <dbReference type="ARBA" id="ARBA00022989"/>
    </source>
</evidence>
<accession>A0ABY4CKU5</accession>
<dbReference type="PANTHER" id="PTHR43124:SF3">
    <property type="entry name" value="CHLORAMPHENICOL EFFLUX PUMP RV0191"/>
    <property type="match status" value="1"/>
</dbReference>
<comment type="subcellular location">
    <subcellularLocation>
        <location evidence="1">Cell membrane</location>
        <topology evidence="1">Multi-pass membrane protein</topology>
    </subcellularLocation>
</comment>
<feature type="transmembrane region" description="Helical" evidence="7">
    <location>
        <begin position="101"/>
        <end position="123"/>
    </location>
</feature>
<dbReference type="EMBL" id="CP089291">
    <property type="protein sequence ID" value="UOF91135.1"/>
    <property type="molecule type" value="Genomic_DNA"/>
</dbReference>
<feature type="transmembrane region" description="Helical" evidence="7">
    <location>
        <begin position="77"/>
        <end position="95"/>
    </location>
</feature>
<protein>
    <submittedName>
        <fullName evidence="9">MFS transporter</fullName>
    </submittedName>
</protein>